<name>A0ABN8J5T0_9NEOP</name>
<evidence type="ECO:0000256" key="3">
    <source>
        <dbReference type="ARBA" id="ARBA00022729"/>
    </source>
</evidence>
<dbReference type="PROSITE" id="PS50184">
    <property type="entry name" value="VWFC_2"/>
    <property type="match status" value="1"/>
</dbReference>
<keyword evidence="2" id="KW-0964">Secreted</keyword>
<dbReference type="SUPFAM" id="SSF57603">
    <property type="entry name" value="FnI-like domain"/>
    <property type="match status" value="3"/>
</dbReference>
<reference evidence="6" key="1">
    <citation type="submission" date="2022-03" db="EMBL/GenBank/DDBJ databases">
        <authorList>
            <person name="Martin H S."/>
        </authorList>
    </citation>
    <scope>NUCLEOTIDE SEQUENCE</scope>
</reference>
<evidence type="ECO:0000259" key="5">
    <source>
        <dbReference type="PROSITE" id="PS50184"/>
    </source>
</evidence>
<feature type="region of interest" description="Disordered" evidence="4">
    <location>
        <begin position="1062"/>
        <end position="1084"/>
    </location>
</feature>
<dbReference type="Gene3D" id="6.20.200.20">
    <property type="match status" value="2"/>
</dbReference>
<dbReference type="Proteomes" id="UP000837857">
    <property type="component" value="Chromosome 7"/>
</dbReference>
<protein>
    <recommendedName>
        <fullName evidence="5">VWFC domain-containing protein</fullName>
    </recommendedName>
</protein>
<accession>A0ABN8J5T0</accession>
<comment type="subcellular location">
    <subcellularLocation>
        <location evidence="1">Secreted</location>
    </subcellularLocation>
</comment>
<dbReference type="InterPro" id="IPR052424">
    <property type="entry name" value="Kielin_Chordin-BMP_Reg"/>
</dbReference>
<dbReference type="EMBL" id="OW152819">
    <property type="protein sequence ID" value="CAH2074780.1"/>
    <property type="molecule type" value="Genomic_DNA"/>
</dbReference>
<dbReference type="PANTHER" id="PTHR46698:SF3">
    <property type="entry name" value="TENECTIN ISOFORM 1-RELATED"/>
    <property type="match status" value="1"/>
</dbReference>
<feature type="compositionally biased region" description="Polar residues" evidence="4">
    <location>
        <begin position="933"/>
        <end position="948"/>
    </location>
</feature>
<feature type="non-terminal residue" evidence="6">
    <location>
        <position position="1171"/>
    </location>
</feature>
<proteinExistence type="predicted"/>
<feature type="domain" description="VWFC" evidence="5">
    <location>
        <begin position="188"/>
        <end position="250"/>
    </location>
</feature>
<evidence type="ECO:0000313" key="6">
    <source>
        <dbReference type="EMBL" id="CAH2074780.1"/>
    </source>
</evidence>
<feature type="region of interest" description="Disordered" evidence="4">
    <location>
        <begin position="925"/>
        <end position="948"/>
    </location>
</feature>
<organism evidence="6 7">
    <name type="scientific">Iphiclides podalirius</name>
    <name type="common">scarce swallowtail</name>
    <dbReference type="NCBI Taxonomy" id="110791"/>
    <lineage>
        <taxon>Eukaryota</taxon>
        <taxon>Metazoa</taxon>
        <taxon>Ecdysozoa</taxon>
        <taxon>Arthropoda</taxon>
        <taxon>Hexapoda</taxon>
        <taxon>Insecta</taxon>
        <taxon>Pterygota</taxon>
        <taxon>Neoptera</taxon>
        <taxon>Endopterygota</taxon>
        <taxon>Lepidoptera</taxon>
        <taxon>Glossata</taxon>
        <taxon>Ditrysia</taxon>
        <taxon>Papilionoidea</taxon>
        <taxon>Papilionidae</taxon>
        <taxon>Papilioninae</taxon>
        <taxon>Iphiclides</taxon>
    </lineage>
</organism>
<keyword evidence="7" id="KW-1185">Reference proteome</keyword>
<gene>
    <name evidence="6" type="ORF">IPOD504_LOCUS16263</name>
</gene>
<evidence type="ECO:0000256" key="1">
    <source>
        <dbReference type="ARBA" id="ARBA00004613"/>
    </source>
</evidence>
<dbReference type="InterPro" id="IPR001007">
    <property type="entry name" value="VWF_dom"/>
</dbReference>
<feature type="region of interest" description="Disordered" evidence="4">
    <location>
        <begin position="399"/>
        <end position="454"/>
    </location>
</feature>
<feature type="compositionally biased region" description="Low complexity" evidence="4">
    <location>
        <begin position="418"/>
        <end position="441"/>
    </location>
</feature>
<evidence type="ECO:0000313" key="7">
    <source>
        <dbReference type="Proteomes" id="UP000837857"/>
    </source>
</evidence>
<sequence length="1171" mass="127351">MTVYYKSNYRRRRGCEKGGQPLFGSGATSRGRRLSAVERAARSPTHATMLAGLLPLTLLLACATAEASQDDSDQLLMRRDHRTSLDGRSSGSAGKCQYEGRYFADGDEVLTHAACLRCRCGGGAISCRRRTCAPLPEPPPPRCHVTHRRDACCPELQCQDGTVTMERASSGIEEEYPDTATSPNHVFPVCVEGGTAYSAGSAMSSSTACEQCFCLGGARRCVRPKCLPPPIGCKARPAPGACCPQKYYCDHATTKPPGERPLHDCKIDGKWTMEGERVSSPGDKANCSQCFCMRGSVRCQSLACAPPLMGCMPILSPGQCCPHQYQCDHQQRRGLPGFYLQPIIDNTLISIRSQDRAFRNAPSHDNKTTTVSTSISTITEKTTPSVTTIKKDSTTTIKVKRKTNDGAQSSNHTPEENVTTSTVTPSTTQSSTLVTDITTDGTIEDDATEQPDGSVKIMINGTINCTAELSSTAITQNTTSANDTKEFTDITFIQPRIPNIGLAFESHTYNPNDIITDRTYSEDFDENESYTINVTSSLISSLRTNATVPTTITPSTTTAAKPPSTDILGTLNISKKTKDDYDYNNYNKPTLPPSLPNLKIIPFVAADAVVDDEITSKESFTYPILERHDKYPVYYPSVEAKEHPFATRREELYNPTQFPIFLSKKVEPSHYPLSAHGVDLANEYPSNGDIITSLQDYTVTTSIGNNIPLVNKGVTKVSNQSSSKFDLQTPAISLFSPPMETEGGFIPKDPGIIDDYFPIYPTTSPGSVVPHLTTSMQLDMTKGECVTGDGRRVPEGESIGLACSVCTCAWGDLHCSQRPCHIPPGCKRQPASPGSTDLCCGDLHCNQENVTKSAPLFLSTKSAQVNLNATQTTQLNDTEMLTEPPLTNNTTKESEPTETFHSDLLSALSNIVNNKTVVTEDDKVIKEKHAPEGTNSKSTDTIEESNANNNYTQEYDEEEEDEGFSFGSVLKLLLSDSYESTTSAVTKQSSVPVTSRPMLTTINTTLAPTTPKKPLKPTPTPSPVTTRPSFLPPMNQQVQNEIHRIDHLMLGEATAIKKTTPRPATVPFKPIGTRKPPPIKQPATHRPTIAAKPVEVTKKTDLGQYTSVAQESVRPFFFNNAGALGAGLLKLAGCNIYGQMYRVGRIIAELSTPCQECRCTEIGVQCRQLSC</sequence>
<dbReference type="SMART" id="SM00214">
    <property type="entry name" value="VWC"/>
    <property type="match status" value="4"/>
</dbReference>
<keyword evidence="3" id="KW-0732">Signal</keyword>
<feature type="region of interest" description="Disordered" evidence="4">
    <location>
        <begin position="1004"/>
        <end position="1032"/>
    </location>
</feature>
<evidence type="ECO:0000256" key="4">
    <source>
        <dbReference type="SAM" id="MobiDB-lite"/>
    </source>
</evidence>
<evidence type="ECO:0000256" key="2">
    <source>
        <dbReference type="ARBA" id="ARBA00022525"/>
    </source>
</evidence>
<dbReference type="PANTHER" id="PTHR46698">
    <property type="entry name" value="CROSSVEINLESS 2"/>
    <property type="match status" value="1"/>
</dbReference>